<evidence type="ECO:0000313" key="10">
    <source>
        <dbReference type="Proteomes" id="UP001152964"/>
    </source>
</evidence>
<keyword evidence="5" id="KW-0333">Golgi apparatus</keyword>
<organism evidence="9 10">
    <name type="scientific">Saccharomyces eubayanus</name>
    <name type="common">Yeast</name>
    <dbReference type="NCBI Taxonomy" id="1080349"/>
    <lineage>
        <taxon>Eukaryota</taxon>
        <taxon>Fungi</taxon>
        <taxon>Dikarya</taxon>
        <taxon>Ascomycota</taxon>
        <taxon>Saccharomycotina</taxon>
        <taxon>Saccharomycetes</taxon>
        <taxon>Saccharomycetales</taxon>
        <taxon>Saccharomycetaceae</taxon>
        <taxon>Saccharomyces</taxon>
    </lineage>
</organism>
<reference evidence="9" key="1">
    <citation type="submission" date="2022-08" db="EMBL/GenBank/DDBJ databases">
        <authorList>
            <person name="Byrne P K."/>
        </authorList>
    </citation>
    <scope>NUCLEOTIDE SEQUENCE</scope>
    <source>
        <strain evidence="9">UCD650</strain>
    </source>
</reference>
<evidence type="ECO:0000256" key="6">
    <source>
        <dbReference type="ARBA" id="ARBA00023136"/>
    </source>
</evidence>
<feature type="domain" description="Vps53 C-terminal" evidence="8">
    <location>
        <begin position="647"/>
        <end position="736"/>
    </location>
</feature>
<evidence type="ECO:0000313" key="9">
    <source>
        <dbReference type="EMBL" id="CAI1513208.1"/>
    </source>
</evidence>
<evidence type="ECO:0000259" key="8">
    <source>
        <dbReference type="Pfam" id="PF16854"/>
    </source>
</evidence>
<dbReference type="InterPro" id="IPR007234">
    <property type="entry name" value="Vps53_N"/>
</dbReference>
<keyword evidence="4" id="KW-0967">Endosome</keyword>
<dbReference type="EMBL" id="OX291500">
    <property type="protein sequence ID" value="CAI1513208.1"/>
    <property type="molecule type" value="Genomic_DNA"/>
</dbReference>
<dbReference type="Pfam" id="PF04100">
    <property type="entry name" value="Vps53_N"/>
    <property type="match status" value="1"/>
</dbReference>
<dbReference type="InterPro" id="IPR031745">
    <property type="entry name" value="Vps53_C"/>
</dbReference>
<gene>
    <name evidence="9" type="primary">U6500J01790</name>
    <name evidence="9" type="ORF">SEUBUCD650_0J01790</name>
</gene>
<name>A0ABN8VEI3_SACEU</name>
<keyword evidence="10" id="KW-1185">Reference proteome</keyword>
<accession>A0ABN8VEI3</accession>
<evidence type="ECO:0008006" key="11">
    <source>
        <dbReference type="Google" id="ProtNLM"/>
    </source>
</evidence>
<protein>
    <recommendedName>
        <fullName evidence="11">VPS53-like protein</fullName>
    </recommendedName>
</protein>
<dbReference type="PANTHER" id="PTHR12820:SF0">
    <property type="entry name" value="VACUOLAR PROTEIN SORTING-ASSOCIATED PROTEIN 53 HOMOLOG"/>
    <property type="match status" value="1"/>
</dbReference>
<dbReference type="InterPro" id="IPR039766">
    <property type="entry name" value="Vps53"/>
</dbReference>
<dbReference type="InterPro" id="IPR038260">
    <property type="entry name" value="Vps53_C_sf"/>
</dbReference>
<dbReference type="Proteomes" id="UP001152964">
    <property type="component" value="Chromosome 10"/>
</dbReference>
<sequence>MVLGQRWPRIFEHASFYSERSCREATMLASTIDYDPLEDITSILFSKESLNNIDELINVTRNYKQQLQEDILKEENSISTGLGDSSETQAALRKVFRDFKETQDVSSSTELTISNLTEGISYLDIAKKNLTHSMTLFQNLKILTDSYIQSNELLSQGSFKKMASPYKIMCSLAENTFVSYKSLDEINFLLSSISRLKADTLSRIKQNYNALFSSSGLPEQDTALSTELREGACELLDCDSSTKTQMIDWCLTKLLFEMNEIFRLDDEAGSLENLSRRYIYFKKILNNFNAKFADYFPKDWEMPVRLTTSFYLTTHRDLQILLKREFKDKNPSIDLFMAALQSTLDFEKYVDVRFSKKIKEPKLSSCFEPYLTLWVSHQNQMMDKKFLSYLSEPKFPSSDAESLVLPSSADLFRTYRSVLTQTLELIDNNANDGILTSLANFFSKWLQTYSQKILLPLLLPETIEVQDKQEAARYTVLLINTADYCATTIDQLEEKLSEFSSDPEKLASTFARTKNIYDDLLAKGTSFLLNRVIPLDLNFVWREFNNNDWSNAMIEDYSRYMVTLKSVLKVSPSMATDASNKQPSILAFILSQFNRDVYKWNFLDNVVDIVTNNFSSCIIRLFQPIPPFSLASSKRKFETKTVINIGEQLLLDLELLKEIFHTLPENVNNDSDLRENTSYKRVKRHVDSNIDQLLKFIKLLVAPLDSADDYYETYSQLTNNNADPAVWSFILALKGIPWDLALWRKLWSAFNLETDNTEEGSKPEGTRDLFVFKWDKALLGQFENNLSRIQDPAWSKFVRQDLKISPPVMKRIVSTPQVQQPKEEQKKQSLSVKDFVSNSRFFNRGA</sequence>
<keyword evidence="6" id="KW-0472">Membrane</keyword>
<dbReference type="Gene3D" id="1.10.357.110">
    <property type="entry name" value="Vacuolar protein sorting-associated protein 53, C-terminus"/>
    <property type="match status" value="1"/>
</dbReference>
<comment type="subcellular location">
    <subcellularLocation>
        <location evidence="2">Endosome membrane</location>
        <topology evidence="2">Peripheral membrane protein</topology>
    </subcellularLocation>
    <subcellularLocation>
        <location evidence="1">Golgi apparatus</location>
        <location evidence="1">trans-Golgi network membrane</location>
        <topology evidence="1">Peripheral membrane protein</topology>
    </subcellularLocation>
</comment>
<evidence type="ECO:0000256" key="3">
    <source>
        <dbReference type="ARBA" id="ARBA00008628"/>
    </source>
</evidence>
<dbReference type="Pfam" id="PF16854">
    <property type="entry name" value="VPS53_C"/>
    <property type="match status" value="1"/>
</dbReference>
<feature type="domain" description="Vps53 N-terminal" evidence="7">
    <location>
        <begin position="33"/>
        <end position="394"/>
    </location>
</feature>
<evidence type="ECO:0000256" key="4">
    <source>
        <dbReference type="ARBA" id="ARBA00022753"/>
    </source>
</evidence>
<proteinExistence type="inferred from homology"/>
<evidence type="ECO:0000256" key="5">
    <source>
        <dbReference type="ARBA" id="ARBA00023034"/>
    </source>
</evidence>
<evidence type="ECO:0000259" key="7">
    <source>
        <dbReference type="Pfam" id="PF04100"/>
    </source>
</evidence>
<evidence type="ECO:0000256" key="2">
    <source>
        <dbReference type="ARBA" id="ARBA00004481"/>
    </source>
</evidence>
<evidence type="ECO:0000256" key="1">
    <source>
        <dbReference type="ARBA" id="ARBA00004150"/>
    </source>
</evidence>
<comment type="similarity">
    <text evidence="3">Belongs to the VPS53 family.</text>
</comment>
<dbReference type="PANTHER" id="PTHR12820">
    <property type="entry name" value="VACUOLAR SORTING PROTEIN 53"/>
    <property type="match status" value="1"/>
</dbReference>